<dbReference type="InterPro" id="IPR036141">
    <property type="entry name" value="MukF_M_sp"/>
</dbReference>
<dbReference type="GO" id="GO:0030261">
    <property type="term" value="P:chromosome condensation"/>
    <property type="evidence" value="ECO:0007669"/>
    <property type="project" value="UniProtKB-KW"/>
</dbReference>
<reference evidence="10 11" key="1">
    <citation type="submission" date="2019-06" db="EMBL/GenBank/DDBJ databases">
        <title>Whole genome shotgun sequence of Vibrio inusitatus NBRC 102082.</title>
        <authorList>
            <person name="Hosoyama A."/>
            <person name="Uohara A."/>
            <person name="Ohji S."/>
            <person name="Ichikawa N."/>
        </authorList>
    </citation>
    <scope>NUCLEOTIDE SEQUENCE [LARGE SCALE GENOMIC DNA]</scope>
    <source>
        <strain evidence="10 11">NBRC 102082</strain>
    </source>
</reference>
<dbReference type="Gene3D" id="1.20.58.590">
    <property type="entry name" value="Chromosome partition protein MukF, middle domain"/>
    <property type="match status" value="1"/>
</dbReference>
<dbReference type="NCBIfam" id="NF003615">
    <property type="entry name" value="PRK05260.1"/>
    <property type="match status" value="1"/>
</dbReference>
<feature type="domain" description="Chromosome partition protein MukF middle" evidence="8">
    <location>
        <begin position="142"/>
        <end position="302"/>
    </location>
</feature>
<dbReference type="OrthoDB" id="6450805at2"/>
<proteinExistence type="predicted"/>
<keyword evidence="11" id="KW-1185">Reference proteome</keyword>
<dbReference type="GO" id="GO:0051301">
    <property type="term" value="P:cell division"/>
    <property type="evidence" value="ECO:0007669"/>
    <property type="project" value="UniProtKB-KW"/>
</dbReference>
<dbReference type="Pfam" id="PF17193">
    <property type="entry name" value="MukF_C"/>
    <property type="match status" value="1"/>
</dbReference>
<keyword evidence="2" id="KW-0132">Cell division</keyword>
<dbReference type="EMBL" id="BJLF01000003">
    <property type="protein sequence ID" value="GEA49943.1"/>
    <property type="molecule type" value="Genomic_DNA"/>
</dbReference>
<organism evidence="10 11">
    <name type="scientific">Vibrio inusitatus NBRC 102082</name>
    <dbReference type="NCBI Taxonomy" id="1219070"/>
    <lineage>
        <taxon>Bacteria</taxon>
        <taxon>Pseudomonadati</taxon>
        <taxon>Pseudomonadota</taxon>
        <taxon>Gammaproteobacteria</taxon>
        <taxon>Vibrionales</taxon>
        <taxon>Vibrionaceae</taxon>
        <taxon>Vibrio</taxon>
    </lineage>
</organism>
<keyword evidence="3" id="KW-0159">Chromosome partition</keyword>
<evidence type="ECO:0000256" key="2">
    <source>
        <dbReference type="ARBA" id="ARBA00022618"/>
    </source>
</evidence>
<name>A0A4Y3HS18_9VIBR</name>
<sequence length="461" mass="52260">MGSEGTTVGNWMSQLSQEGQQNDQVTVDELVGWVKQHDFSLNLSSEHLSFLVGIALLSQERFDEELGEGELHDVFNIVQREFSGTESSGNATFKANNAINSLVAQRLLSRFTSEGQEGSSIYRLSPLAVGISEYYLRHRQFSKLKLSIQLTLAGKELTNVVTIAEDDPTVEGWRRDIYGTLKFSVAEIFDQIDLNQRVMDEEQGQVKTQIAELLNQDWREAISQCENLLSATSNTLTELQSSLQAAGDELQSQLLTLQQVVYGNEDLDYIDAVLFSLQVKLDRIISWGQQSIDLWIGYDRHVHKFIRTAIDMDKNRAFSQRLRQSIQDFGVNSWLLTFADAERLRDLRDESMVLKNDEALGELPPEVEYQEMLQVTNELAEQVKGMLKNHKNQGAKIDLGEVLRNYLATHPQASHFDLARMVVDQAVRLGYSEQDYAAIQPDWQSINEYGAKVQANVINKF</sequence>
<dbReference type="InterPro" id="IPR038198">
    <property type="entry name" value="MukF_C_sf"/>
</dbReference>
<dbReference type="CDD" id="cd16337">
    <property type="entry name" value="MukF_C"/>
    <property type="match status" value="1"/>
</dbReference>
<dbReference type="Proteomes" id="UP000318717">
    <property type="component" value="Unassembled WGS sequence"/>
</dbReference>
<evidence type="ECO:0000313" key="10">
    <source>
        <dbReference type="EMBL" id="GEA49943.1"/>
    </source>
</evidence>
<dbReference type="Pfam" id="PF03882">
    <property type="entry name" value="WHD_KicB"/>
    <property type="match status" value="1"/>
</dbReference>
<evidence type="ECO:0000259" key="9">
    <source>
        <dbReference type="Pfam" id="PF17193"/>
    </source>
</evidence>
<evidence type="ECO:0000256" key="5">
    <source>
        <dbReference type="ARBA" id="ARBA00023067"/>
    </source>
</evidence>
<dbReference type="GO" id="GO:0007059">
    <property type="term" value="P:chromosome segregation"/>
    <property type="evidence" value="ECO:0007669"/>
    <property type="project" value="UniProtKB-KW"/>
</dbReference>
<keyword evidence="1" id="KW-0963">Cytoplasm</keyword>
<protein>
    <submittedName>
        <fullName evidence="10">Chromosome partition protein MukF</fullName>
    </submittedName>
</protein>
<evidence type="ECO:0000256" key="4">
    <source>
        <dbReference type="ARBA" id="ARBA00022837"/>
    </source>
</evidence>
<keyword evidence="4" id="KW-0106">Calcium</keyword>
<evidence type="ECO:0000256" key="6">
    <source>
        <dbReference type="ARBA" id="ARBA00023306"/>
    </source>
</evidence>
<keyword evidence="6" id="KW-0131">Cell cycle</keyword>
<dbReference type="Gene3D" id="1.10.10.10">
    <property type="entry name" value="Winged helix-like DNA-binding domain superfamily/Winged helix DNA-binding domain"/>
    <property type="match status" value="1"/>
</dbReference>
<dbReference type="Gene3D" id="1.10.225.40">
    <property type="entry name" value="MukF, C-terminal domain"/>
    <property type="match status" value="1"/>
</dbReference>
<accession>A0A4Y3HS18</accession>
<dbReference type="AlphaFoldDB" id="A0A4Y3HS18"/>
<comment type="caution">
    <text evidence="10">The sequence shown here is derived from an EMBL/GenBank/DDBJ whole genome shotgun (WGS) entry which is preliminary data.</text>
</comment>
<dbReference type="InterPro" id="IPR036390">
    <property type="entry name" value="WH_DNA-bd_sf"/>
</dbReference>
<dbReference type="InterPro" id="IPR033440">
    <property type="entry name" value="MukF_M"/>
</dbReference>
<gene>
    <name evidence="10" type="primary">mukF</name>
    <name evidence="10" type="ORF">VIN01S_07470</name>
</gene>
<keyword evidence="5" id="KW-0226">DNA condensation</keyword>
<dbReference type="Pfam" id="PF17192">
    <property type="entry name" value="MukF_M"/>
    <property type="match status" value="1"/>
</dbReference>
<dbReference type="SUPFAM" id="SSF46785">
    <property type="entry name" value="Winged helix' DNA-binding domain"/>
    <property type="match status" value="1"/>
</dbReference>
<evidence type="ECO:0000256" key="3">
    <source>
        <dbReference type="ARBA" id="ARBA00022829"/>
    </source>
</evidence>
<evidence type="ECO:0000256" key="1">
    <source>
        <dbReference type="ARBA" id="ARBA00022490"/>
    </source>
</evidence>
<dbReference type="InterPro" id="IPR033441">
    <property type="entry name" value="MukF_C"/>
</dbReference>
<evidence type="ECO:0000313" key="11">
    <source>
        <dbReference type="Proteomes" id="UP000318717"/>
    </source>
</evidence>
<feature type="domain" description="Chromosome partition protein MukF winged-helix" evidence="7">
    <location>
        <begin position="25"/>
        <end position="138"/>
    </location>
</feature>
<dbReference type="SUPFAM" id="SSF140570">
    <property type="entry name" value="MukF C-terminal domain-like"/>
    <property type="match status" value="1"/>
</dbReference>
<dbReference type="InterPro" id="IPR036388">
    <property type="entry name" value="WH-like_DNA-bd_sf"/>
</dbReference>
<dbReference type="InterPro" id="IPR033439">
    <property type="entry name" value="MukF_WHTH"/>
</dbReference>
<evidence type="ECO:0000259" key="7">
    <source>
        <dbReference type="Pfam" id="PF03882"/>
    </source>
</evidence>
<feature type="domain" description="Chromosome partition protein MukF C-terminal" evidence="9">
    <location>
        <begin position="304"/>
        <end position="461"/>
    </location>
</feature>
<evidence type="ECO:0000259" key="8">
    <source>
        <dbReference type="Pfam" id="PF17192"/>
    </source>
</evidence>